<dbReference type="SUPFAM" id="SSF52821">
    <property type="entry name" value="Rhodanese/Cell cycle control phosphatase"/>
    <property type="match status" value="1"/>
</dbReference>
<proteinExistence type="predicted"/>
<dbReference type="Proteomes" id="UP000266934">
    <property type="component" value="Chromosome"/>
</dbReference>
<dbReference type="PROSITE" id="PS00380">
    <property type="entry name" value="RHODANESE_1"/>
    <property type="match status" value="1"/>
</dbReference>
<dbReference type="SMART" id="SM00450">
    <property type="entry name" value="RHOD"/>
    <property type="match status" value="1"/>
</dbReference>
<keyword evidence="3" id="KW-1185">Reference proteome</keyword>
<reference evidence="2 3" key="1">
    <citation type="submission" date="2018-08" db="EMBL/GenBank/DDBJ databases">
        <title>Complete genome sequencing of Blastochloris tepida GI.</title>
        <authorList>
            <person name="Tsukatani Y."/>
            <person name="Mori H."/>
        </authorList>
    </citation>
    <scope>NUCLEOTIDE SEQUENCE [LARGE SCALE GENOMIC DNA]</scope>
    <source>
        <strain evidence="2 3">GI</strain>
    </source>
</reference>
<protein>
    <recommendedName>
        <fullName evidence="1">Rhodanese domain-containing protein</fullName>
    </recommendedName>
</protein>
<dbReference type="GO" id="GO:0004792">
    <property type="term" value="F:thiosulfate-cyanide sulfurtransferase activity"/>
    <property type="evidence" value="ECO:0007669"/>
    <property type="project" value="InterPro"/>
</dbReference>
<dbReference type="InterPro" id="IPR001307">
    <property type="entry name" value="Thiosulphate_STrfase_CS"/>
</dbReference>
<gene>
    <name evidence="2" type="ORF">BLTE_31740</name>
</gene>
<dbReference type="PANTHER" id="PTHR44086:SF10">
    <property type="entry name" value="THIOSULFATE SULFURTRANSFERASE_RHODANESE-LIKE DOMAIN-CONTAINING PROTEIN 3"/>
    <property type="match status" value="1"/>
</dbReference>
<dbReference type="PANTHER" id="PTHR44086">
    <property type="entry name" value="THIOSULFATE SULFURTRANSFERASE RDL2, MITOCHONDRIAL-RELATED"/>
    <property type="match status" value="1"/>
</dbReference>
<name>A0A348G4K6_9HYPH</name>
<organism evidence="2 3">
    <name type="scientific">Blastochloris tepida</name>
    <dbReference type="NCBI Taxonomy" id="2233851"/>
    <lineage>
        <taxon>Bacteria</taxon>
        <taxon>Pseudomonadati</taxon>
        <taxon>Pseudomonadota</taxon>
        <taxon>Alphaproteobacteria</taxon>
        <taxon>Hyphomicrobiales</taxon>
        <taxon>Blastochloridaceae</taxon>
        <taxon>Blastochloris</taxon>
    </lineage>
</organism>
<evidence type="ECO:0000259" key="1">
    <source>
        <dbReference type="PROSITE" id="PS50206"/>
    </source>
</evidence>
<dbReference type="CDD" id="cd00158">
    <property type="entry name" value="RHOD"/>
    <property type="match status" value="1"/>
</dbReference>
<dbReference type="Pfam" id="PF00581">
    <property type="entry name" value="Rhodanese"/>
    <property type="match status" value="1"/>
</dbReference>
<evidence type="ECO:0000313" key="3">
    <source>
        <dbReference type="Proteomes" id="UP000266934"/>
    </source>
</evidence>
<sequence length="120" mass="12620">MGFLSEVGAIFGFGPKPEAIEREALKGELDAGTVALVDVREAGEFESGHVPGAVNVPLTRFSIDLLPNDGRTVVLMCRSGARARMAFVRAMAAGRPGLKVYNGSMLDWSAAGEDIVRGNG</sequence>
<evidence type="ECO:0000313" key="2">
    <source>
        <dbReference type="EMBL" id="BBF94489.1"/>
    </source>
</evidence>
<dbReference type="PROSITE" id="PS50206">
    <property type="entry name" value="RHODANESE_3"/>
    <property type="match status" value="1"/>
</dbReference>
<dbReference type="Gene3D" id="3.40.250.10">
    <property type="entry name" value="Rhodanese-like domain"/>
    <property type="match status" value="1"/>
</dbReference>
<feature type="domain" description="Rhodanese" evidence="1">
    <location>
        <begin position="30"/>
        <end position="117"/>
    </location>
</feature>
<accession>A0A348G4K6</accession>
<dbReference type="EMBL" id="AP018907">
    <property type="protein sequence ID" value="BBF94489.1"/>
    <property type="molecule type" value="Genomic_DNA"/>
</dbReference>
<dbReference type="KEGG" id="blag:BLTE_31740"/>
<dbReference type="OrthoDB" id="9807812at2"/>
<dbReference type="AlphaFoldDB" id="A0A348G4K6"/>
<dbReference type="RefSeq" id="WP_126401582.1">
    <property type="nucleotide sequence ID" value="NZ_AP018907.1"/>
</dbReference>
<dbReference type="InterPro" id="IPR036873">
    <property type="entry name" value="Rhodanese-like_dom_sf"/>
</dbReference>
<dbReference type="InterPro" id="IPR001763">
    <property type="entry name" value="Rhodanese-like_dom"/>
</dbReference>